<dbReference type="EMBL" id="VWEQ01000193">
    <property type="protein sequence ID" value="KAA4740877.1"/>
    <property type="molecule type" value="Genomic_DNA"/>
</dbReference>
<accession>A0A6L3GLU6</accession>
<evidence type="ECO:0000313" key="4">
    <source>
        <dbReference type="Proteomes" id="UP000479773"/>
    </source>
</evidence>
<dbReference type="PANTHER" id="PTHR46401">
    <property type="entry name" value="GLYCOSYLTRANSFERASE WBBK-RELATED"/>
    <property type="match status" value="1"/>
</dbReference>
<dbReference type="Pfam" id="PF00534">
    <property type="entry name" value="Glycos_transf_1"/>
    <property type="match status" value="1"/>
</dbReference>
<protein>
    <submittedName>
        <fullName evidence="3">Glycosyltransferase family 4 protein</fullName>
    </submittedName>
</protein>
<proteinExistence type="predicted"/>
<name>A0A6L3GLU6_BACFG</name>
<gene>
    <name evidence="3" type="ORF">F3B44_26040</name>
</gene>
<dbReference type="AlphaFoldDB" id="A0A6L3GLU6"/>
<dbReference type="InterPro" id="IPR001296">
    <property type="entry name" value="Glyco_trans_1"/>
</dbReference>
<evidence type="ECO:0000259" key="2">
    <source>
        <dbReference type="Pfam" id="PF00534"/>
    </source>
</evidence>
<evidence type="ECO:0000313" key="3">
    <source>
        <dbReference type="EMBL" id="KAA4740877.1"/>
    </source>
</evidence>
<evidence type="ECO:0000256" key="1">
    <source>
        <dbReference type="ARBA" id="ARBA00022679"/>
    </source>
</evidence>
<dbReference type="GO" id="GO:0016757">
    <property type="term" value="F:glycosyltransferase activity"/>
    <property type="evidence" value="ECO:0007669"/>
    <property type="project" value="InterPro"/>
</dbReference>
<dbReference type="Proteomes" id="UP000479773">
    <property type="component" value="Unassembled WGS sequence"/>
</dbReference>
<sequence>VYPESPVFDIMTVKDKIRFCLYKKIHKYFLKKNGFYYVCETEDVSNRLKKYLGISSDRVYTVSNTYNHYFDQFKLPLNSFVEKDVTEFKFLSLCSFAVHKNLQILNQVIPLLNDTLKNIKIIFVLTVDSKSFKYYLSEEAKKSIVNLGIIDVSKCPQLYNECDALFLPTLLECFSANYVEAMKMRKPIVTSNLPFATNVCKNAALYFDPMNAHDIVEKISLLVRNKQLYRNLCLEGDLVLKGFKTSQERAKSYLEICKSIIRKV</sequence>
<dbReference type="SUPFAM" id="SSF53756">
    <property type="entry name" value="UDP-Glycosyltransferase/glycogen phosphorylase"/>
    <property type="match status" value="1"/>
</dbReference>
<feature type="domain" description="Glycosyl transferase family 1" evidence="2">
    <location>
        <begin position="82"/>
        <end position="232"/>
    </location>
</feature>
<dbReference type="PANTHER" id="PTHR46401:SF2">
    <property type="entry name" value="GLYCOSYLTRANSFERASE WBBK-RELATED"/>
    <property type="match status" value="1"/>
</dbReference>
<comment type="caution">
    <text evidence="3">The sequence shown here is derived from an EMBL/GenBank/DDBJ whole genome shotgun (WGS) entry which is preliminary data.</text>
</comment>
<dbReference type="Gene3D" id="3.40.50.2000">
    <property type="entry name" value="Glycogen Phosphorylase B"/>
    <property type="match status" value="1"/>
</dbReference>
<reference evidence="3 4" key="1">
    <citation type="journal article" date="2019" name="Nat. Med.">
        <title>A library of human gut bacterial isolates paired with longitudinal multiomics data enables mechanistic microbiome research.</title>
        <authorList>
            <person name="Poyet M."/>
            <person name="Groussin M."/>
            <person name="Gibbons S.M."/>
            <person name="Avila-Pacheco J."/>
            <person name="Jiang X."/>
            <person name="Kearney S.M."/>
            <person name="Perrotta A.R."/>
            <person name="Berdy B."/>
            <person name="Zhao S."/>
            <person name="Lieberman T.D."/>
            <person name="Swanson P.K."/>
            <person name="Smith M."/>
            <person name="Roesemann S."/>
            <person name="Alexander J.E."/>
            <person name="Rich S.A."/>
            <person name="Livny J."/>
            <person name="Vlamakis H."/>
            <person name="Clish C."/>
            <person name="Bullock K."/>
            <person name="Deik A."/>
            <person name="Scott J."/>
            <person name="Pierce K.A."/>
            <person name="Xavier R.J."/>
            <person name="Alm E.J."/>
        </authorList>
    </citation>
    <scope>NUCLEOTIDE SEQUENCE [LARGE SCALE GENOMIC DNA]</scope>
    <source>
        <strain evidence="3 4">BIOML-A106</strain>
    </source>
</reference>
<organism evidence="3 4">
    <name type="scientific">Bacteroides fragilis</name>
    <dbReference type="NCBI Taxonomy" id="817"/>
    <lineage>
        <taxon>Bacteria</taxon>
        <taxon>Pseudomonadati</taxon>
        <taxon>Bacteroidota</taxon>
        <taxon>Bacteroidia</taxon>
        <taxon>Bacteroidales</taxon>
        <taxon>Bacteroidaceae</taxon>
        <taxon>Bacteroides</taxon>
    </lineage>
</organism>
<keyword evidence="1 3" id="KW-0808">Transferase</keyword>
<feature type="non-terminal residue" evidence="3">
    <location>
        <position position="1"/>
    </location>
</feature>